<reference evidence="2 3" key="1">
    <citation type="journal article" date="2014" name="Genome Announc.">
        <title>Draft genome sequences of the altered schaedler flora, a defined bacterial community from gnotobiotic mice.</title>
        <authorList>
            <person name="Wannemuehler M.J."/>
            <person name="Overstreet A.M."/>
            <person name="Ward D.V."/>
            <person name="Phillips G.J."/>
        </authorList>
    </citation>
    <scope>NUCLEOTIDE SEQUENCE [LARGE SCALE GENOMIC DNA]</scope>
    <source>
        <strain evidence="2 3">ASF492</strain>
    </source>
</reference>
<dbReference type="OrthoDB" id="2542372at2"/>
<evidence type="ECO:0000256" key="1">
    <source>
        <dbReference type="SAM" id="Phobius"/>
    </source>
</evidence>
<evidence type="ECO:0008006" key="4">
    <source>
        <dbReference type="Google" id="ProtNLM"/>
    </source>
</evidence>
<dbReference type="PATRIC" id="fig|1235802.3.peg.1020"/>
<evidence type="ECO:0000313" key="3">
    <source>
        <dbReference type="Proteomes" id="UP000012589"/>
    </source>
</evidence>
<accession>N2B2R3</accession>
<feature type="transmembrane region" description="Helical" evidence="1">
    <location>
        <begin position="164"/>
        <end position="184"/>
    </location>
</feature>
<feature type="transmembrane region" description="Helical" evidence="1">
    <location>
        <begin position="205"/>
        <end position="234"/>
    </location>
</feature>
<dbReference type="eggNOG" id="COG0392">
    <property type="taxonomic scope" value="Bacteria"/>
</dbReference>
<dbReference type="EMBL" id="AQFT01000024">
    <property type="protein sequence ID" value="EMZ35877.1"/>
    <property type="molecule type" value="Genomic_DNA"/>
</dbReference>
<feature type="transmembrane region" description="Helical" evidence="1">
    <location>
        <begin position="120"/>
        <end position="144"/>
    </location>
</feature>
<keyword evidence="3" id="KW-1185">Reference proteome</keyword>
<name>N2B2R3_9FIRM</name>
<dbReference type="HOGENOM" id="CLU_051659_1_0_9"/>
<proteinExistence type="predicted"/>
<sequence>MKEKIKKFGKPVGNVICILSVFFLFTALVRTDFDVSQITDWRSFLFVFAVSTGLKTATVFMSASAWCLWLEFFAKRRCDRREALRVYAKANIGKYLPGNVMHYVERNLFAGKLKLSQKQVAAASICEIVSLVSAAFFTGMLLAFSKVRDTLAVIWQAGGVFNKWAVWLAAVVIPAVLAALYFAGRKKVRSRAAEKKISAADFFSFFHTFAAAFLLYAAVLIVLGLILAVIYFYLGGRPTIRQALEMTAAYMIAWVLGFIIPGAPGGIGVRETALTLLLTPVTGRDMIVVLSVLHRLVTVAGDFTSYLLRKKLWRIKENPR</sequence>
<organism evidence="2 3">
    <name type="scientific">Eubacterium plexicaudatum ASF492</name>
    <dbReference type="NCBI Taxonomy" id="1235802"/>
    <lineage>
        <taxon>Bacteria</taxon>
        <taxon>Bacillati</taxon>
        <taxon>Bacillota</taxon>
        <taxon>Clostridia</taxon>
        <taxon>Eubacteriales</taxon>
        <taxon>Eubacteriaceae</taxon>
        <taxon>Eubacterium</taxon>
    </lineage>
</organism>
<dbReference type="STRING" id="1235802.C823_00949"/>
<evidence type="ECO:0000313" key="2">
    <source>
        <dbReference type="EMBL" id="EMZ35877.1"/>
    </source>
</evidence>
<keyword evidence="1" id="KW-1133">Transmembrane helix</keyword>
<keyword evidence="1" id="KW-0472">Membrane</keyword>
<keyword evidence="1" id="KW-0812">Transmembrane</keyword>
<comment type="caution">
    <text evidence="2">The sequence shown here is derived from an EMBL/GenBank/DDBJ whole genome shotgun (WGS) entry which is preliminary data.</text>
</comment>
<dbReference type="Proteomes" id="UP000012589">
    <property type="component" value="Unassembled WGS sequence"/>
</dbReference>
<dbReference type="AlphaFoldDB" id="N2B2R3"/>
<gene>
    <name evidence="2" type="ORF">C823_00949</name>
</gene>
<protein>
    <recommendedName>
        <fullName evidence="4">Phosphatidylglycerol lysyltransferase</fullName>
    </recommendedName>
</protein>
<feature type="transmembrane region" description="Helical" evidence="1">
    <location>
        <begin position="12"/>
        <end position="31"/>
    </location>
</feature>
<feature type="transmembrane region" description="Helical" evidence="1">
    <location>
        <begin position="43"/>
        <end position="70"/>
    </location>
</feature>